<dbReference type="AlphaFoldDB" id="A0A4R6J4T3"/>
<evidence type="ECO:0000256" key="8">
    <source>
        <dbReference type="ARBA" id="ARBA00022989"/>
    </source>
</evidence>
<dbReference type="SUPFAM" id="SSF52540">
    <property type="entry name" value="P-loop containing nucleoside triphosphate hydrolases"/>
    <property type="match status" value="1"/>
</dbReference>
<feature type="transmembrane region" description="Helical" evidence="11">
    <location>
        <begin position="197"/>
        <end position="221"/>
    </location>
</feature>
<gene>
    <name evidence="14" type="ORF">EV643_13824</name>
</gene>
<evidence type="ECO:0000256" key="5">
    <source>
        <dbReference type="ARBA" id="ARBA00022692"/>
    </source>
</evidence>
<evidence type="ECO:0000256" key="1">
    <source>
        <dbReference type="ARBA" id="ARBA00004429"/>
    </source>
</evidence>
<feature type="transmembrane region" description="Helical" evidence="11">
    <location>
        <begin position="92"/>
        <end position="112"/>
    </location>
</feature>
<evidence type="ECO:0000256" key="3">
    <source>
        <dbReference type="ARBA" id="ARBA00022475"/>
    </source>
</evidence>
<evidence type="ECO:0000313" key="14">
    <source>
        <dbReference type="EMBL" id="TDO30410.1"/>
    </source>
</evidence>
<evidence type="ECO:0000256" key="9">
    <source>
        <dbReference type="ARBA" id="ARBA00023136"/>
    </source>
</evidence>
<name>A0A4R6J4T3_9ACTN</name>
<evidence type="ECO:0000313" key="15">
    <source>
        <dbReference type="Proteomes" id="UP000295388"/>
    </source>
</evidence>
<evidence type="ECO:0000259" key="12">
    <source>
        <dbReference type="PROSITE" id="PS50893"/>
    </source>
</evidence>
<dbReference type="PANTHER" id="PTHR43394:SF1">
    <property type="entry name" value="ATP-BINDING CASSETTE SUB-FAMILY B MEMBER 10, MITOCHONDRIAL"/>
    <property type="match status" value="1"/>
</dbReference>
<feature type="domain" description="ABC transporter" evidence="12">
    <location>
        <begin position="373"/>
        <end position="613"/>
    </location>
</feature>
<comment type="caution">
    <text evidence="14">The sequence shown here is derived from an EMBL/GenBank/DDBJ whole genome shotgun (WGS) entry which is preliminary data.</text>
</comment>
<dbReference type="SMART" id="SM00382">
    <property type="entry name" value="AAA"/>
    <property type="match status" value="1"/>
</dbReference>
<evidence type="ECO:0000256" key="4">
    <source>
        <dbReference type="ARBA" id="ARBA00022519"/>
    </source>
</evidence>
<dbReference type="SUPFAM" id="SSF90123">
    <property type="entry name" value="ABC transporter transmembrane region"/>
    <property type="match status" value="1"/>
</dbReference>
<dbReference type="InterPro" id="IPR011527">
    <property type="entry name" value="ABC1_TM_dom"/>
</dbReference>
<keyword evidence="3" id="KW-1003">Cell membrane</keyword>
<dbReference type="InterPro" id="IPR036640">
    <property type="entry name" value="ABC1_TM_sf"/>
</dbReference>
<dbReference type="OrthoDB" id="9806127at2"/>
<feature type="domain" description="ABC transmembrane type-1" evidence="13">
    <location>
        <begin position="53"/>
        <end position="339"/>
    </location>
</feature>
<accession>A0A4R6J4T3</accession>
<feature type="transmembrane region" description="Helical" evidence="11">
    <location>
        <begin position="52"/>
        <end position="72"/>
    </location>
</feature>
<dbReference type="Pfam" id="PF00005">
    <property type="entry name" value="ABC_tran"/>
    <property type="match status" value="1"/>
</dbReference>
<evidence type="ECO:0000256" key="10">
    <source>
        <dbReference type="ARBA" id="ARBA00023455"/>
    </source>
</evidence>
<dbReference type="InterPro" id="IPR027417">
    <property type="entry name" value="P-loop_NTPase"/>
</dbReference>
<dbReference type="GO" id="GO:0016887">
    <property type="term" value="F:ATP hydrolysis activity"/>
    <property type="evidence" value="ECO:0007669"/>
    <property type="project" value="InterPro"/>
</dbReference>
<keyword evidence="2" id="KW-0813">Transport</keyword>
<dbReference type="FunFam" id="3.40.50.300:FF:000221">
    <property type="entry name" value="Multidrug ABC transporter ATP-binding protein"/>
    <property type="match status" value="1"/>
</dbReference>
<protein>
    <submittedName>
        <fullName evidence="14">ATP-binding cassette subfamily B protein</fullName>
    </submittedName>
</protein>
<dbReference type="Gene3D" id="3.40.50.300">
    <property type="entry name" value="P-loop containing nucleotide triphosphate hydrolases"/>
    <property type="match status" value="1"/>
</dbReference>
<feature type="transmembrane region" description="Helical" evidence="11">
    <location>
        <begin position="280"/>
        <end position="302"/>
    </location>
</feature>
<keyword evidence="7 14" id="KW-0067">ATP-binding</keyword>
<evidence type="ECO:0000256" key="6">
    <source>
        <dbReference type="ARBA" id="ARBA00022741"/>
    </source>
</evidence>
<dbReference type="PANTHER" id="PTHR43394">
    <property type="entry name" value="ATP-DEPENDENT PERMEASE MDL1, MITOCHONDRIAL"/>
    <property type="match status" value="1"/>
</dbReference>
<comment type="similarity">
    <text evidence="10">Belongs to the ABC transporter superfamily. Siderophore-Fe(3+) uptake transporter (SIUT) (TC 3.A.1.21) family.</text>
</comment>
<dbReference type="PROSITE" id="PS50929">
    <property type="entry name" value="ABC_TM1F"/>
    <property type="match status" value="1"/>
</dbReference>
<dbReference type="Proteomes" id="UP000295388">
    <property type="component" value="Unassembled WGS sequence"/>
</dbReference>
<evidence type="ECO:0000256" key="2">
    <source>
        <dbReference type="ARBA" id="ARBA00022448"/>
    </source>
</evidence>
<keyword evidence="6" id="KW-0547">Nucleotide-binding</keyword>
<organism evidence="14 15">
    <name type="scientific">Kribbella caucasensis</name>
    <dbReference type="NCBI Taxonomy" id="2512215"/>
    <lineage>
        <taxon>Bacteria</taxon>
        <taxon>Bacillati</taxon>
        <taxon>Actinomycetota</taxon>
        <taxon>Actinomycetes</taxon>
        <taxon>Propionibacteriales</taxon>
        <taxon>Kribbellaceae</taxon>
        <taxon>Kribbella</taxon>
    </lineage>
</organism>
<feature type="transmembrane region" description="Helical" evidence="11">
    <location>
        <begin position="170"/>
        <end position="191"/>
    </location>
</feature>
<dbReference type="RefSeq" id="WP_133805645.1">
    <property type="nucleotide sequence ID" value="NZ_SNWQ01000038.1"/>
</dbReference>
<proteinExistence type="inferred from homology"/>
<dbReference type="InterPro" id="IPR039421">
    <property type="entry name" value="Type_1_exporter"/>
</dbReference>
<dbReference type="Gene3D" id="1.20.1560.10">
    <property type="entry name" value="ABC transporter type 1, transmembrane domain"/>
    <property type="match status" value="1"/>
</dbReference>
<keyword evidence="15" id="KW-1185">Reference proteome</keyword>
<dbReference type="InterPro" id="IPR003439">
    <property type="entry name" value="ABC_transporter-like_ATP-bd"/>
</dbReference>
<evidence type="ECO:0000259" key="13">
    <source>
        <dbReference type="PROSITE" id="PS50929"/>
    </source>
</evidence>
<dbReference type="GO" id="GO:0005524">
    <property type="term" value="F:ATP binding"/>
    <property type="evidence" value="ECO:0007669"/>
    <property type="project" value="UniProtKB-KW"/>
</dbReference>
<evidence type="ECO:0000256" key="11">
    <source>
        <dbReference type="SAM" id="Phobius"/>
    </source>
</evidence>
<comment type="subcellular location">
    <subcellularLocation>
        <location evidence="1">Cell inner membrane</location>
        <topology evidence="1">Multi-pass membrane protein</topology>
    </subcellularLocation>
</comment>
<dbReference type="PROSITE" id="PS50893">
    <property type="entry name" value="ABC_TRANSPORTER_2"/>
    <property type="match status" value="1"/>
</dbReference>
<dbReference type="InterPro" id="IPR003593">
    <property type="entry name" value="AAA+_ATPase"/>
</dbReference>
<keyword evidence="5 11" id="KW-0812">Transmembrane</keyword>
<reference evidence="14 15" key="1">
    <citation type="submission" date="2019-03" db="EMBL/GenBank/DDBJ databases">
        <title>Genomic Encyclopedia of Type Strains, Phase III (KMG-III): the genomes of soil and plant-associated and newly described type strains.</title>
        <authorList>
            <person name="Whitman W."/>
        </authorList>
    </citation>
    <scope>NUCLEOTIDE SEQUENCE [LARGE SCALE GENOMIC DNA]</scope>
    <source>
        <strain evidence="14 15">VKM Ac-2527</strain>
    </source>
</reference>
<dbReference type="GO" id="GO:0005886">
    <property type="term" value="C:plasma membrane"/>
    <property type="evidence" value="ECO:0007669"/>
    <property type="project" value="UniProtKB-SubCell"/>
</dbReference>
<evidence type="ECO:0000256" key="7">
    <source>
        <dbReference type="ARBA" id="ARBA00022840"/>
    </source>
</evidence>
<dbReference type="GO" id="GO:0015421">
    <property type="term" value="F:ABC-type oligopeptide transporter activity"/>
    <property type="evidence" value="ECO:0007669"/>
    <property type="project" value="TreeGrafter"/>
</dbReference>
<dbReference type="EMBL" id="SNWQ01000038">
    <property type="protein sequence ID" value="TDO30410.1"/>
    <property type="molecule type" value="Genomic_DNA"/>
</dbReference>
<keyword evidence="8 11" id="KW-1133">Transmembrane helix</keyword>
<keyword evidence="4" id="KW-0997">Cell inner membrane</keyword>
<keyword evidence="9 11" id="KW-0472">Membrane</keyword>
<sequence length="626" mass="67014">MTSPPADAPTPPPPTCEDLYDEARARPKSLRLLPSIIRDAVRLVRAAAPRELAISIVLKLISGAGLAVVFLMGKNLMATLLTDGQLPRTVDVLPKILAVAAVISGLGLIAAAGREVREILSETTARYARERIIDVAAAVELQAYETPSFHDRLARAATGQHRPIQLVDGLIGTLGAVAGVAGIVVALLAIQPWLVPVVAAASVPLIAGVLKAGQALFGFHLRMTAATRARNYLFELLTGKQSATEVRAFGLTDHLRTRHSDLYDAHMVELRRTARERFRLAVAGNLALAISLAGSIALLLHLALTGRIALADAATAGAALLVLAERIMMTVMSVGDIYESGLFVEDFTSFLAFGPAAIADRASGPAPRDFGRLVVDDVTFTYPAATAPALRNVSLEVGAGEVIALVGENGSGKTTLAKLLCRLYLPQSGQIRWDEADTATVDPDELRQNIAVIFQDFLHYALTARENIGFGSVVHVDDLEAVRAAARRSGAEPAISALPEGYRTILSPEFSGGRDLSIGQWQRVALARAFIRDAPLVILDEPTAALDPRAEHDLFASIRTLYAGRTVLLISHRYSTVRNADRIYVLRDGQIAEHGCHEELMARGGHYAELFTLQAAAYSDLDPTTD</sequence>